<dbReference type="AlphaFoldDB" id="A0A518GAC3"/>
<dbReference type="EMBL" id="CP036298">
    <property type="protein sequence ID" value="QDV25541.1"/>
    <property type="molecule type" value="Genomic_DNA"/>
</dbReference>
<feature type="domain" description="Peptidoglycan binding-like" evidence="1">
    <location>
        <begin position="111"/>
        <end position="163"/>
    </location>
</feature>
<accession>A0A518GAC3</accession>
<dbReference type="InterPro" id="IPR036365">
    <property type="entry name" value="PGBD-like_sf"/>
</dbReference>
<sequence length="351" mass="38730">MANSHHEFFSPFCVVRRAHFLAPLFSSNVLCWLFKTCLALSPYFCDRQDGSRGTKRRFCPVLVFLTQRISRWLDNGSVFDWDARPSFYLGCLIWELSMSEFVWLRHGDRLPSVVVAQMLLNRTGESLGVDGIYGSRTAAAVKKFQREHRPLTVDGVIGQNTWPRLIANEHLQILDCIDVFDESLFKMEVGDLRRSGASPVLIGGMCNGIEQAICDIRGRANNLFLLRFHGHGAPGAAGVSDGHGSIEDHSTFRNDTATRNALSRLRGCFGSYGCIQFMHCNTAQGAQGTSFLRMVSSVTGVPASAGVDTQFAGTLRKTVRFEGPTRTFCPSGGAMRSWATTLPQFAGMSIA</sequence>
<protein>
    <submittedName>
        <fullName evidence="2">Peptidoglycan binding domain protein</fullName>
    </submittedName>
</protein>
<evidence type="ECO:0000259" key="1">
    <source>
        <dbReference type="Pfam" id="PF01471"/>
    </source>
</evidence>
<dbReference type="OrthoDB" id="245200at2"/>
<name>A0A518GAC3_9BACT</name>
<dbReference type="SUPFAM" id="SSF47090">
    <property type="entry name" value="PGBD-like"/>
    <property type="match status" value="1"/>
</dbReference>
<dbReference type="InterPro" id="IPR002477">
    <property type="entry name" value="Peptidoglycan-bd-like"/>
</dbReference>
<dbReference type="Pfam" id="PF01471">
    <property type="entry name" value="PG_binding_1"/>
    <property type="match status" value="1"/>
</dbReference>
<evidence type="ECO:0000313" key="3">
    <source>
        <dbReference type="Proteomes" id="UP000318017"/>
    </source>
</evidence>
<evidence type="ECO:0000313" key="2">
    <source>
        <dbReference type="EMBL" id="QDV25541.1"/>
    </source>
</evidence>
<dbReference type="InterPro" id="IPR036366">
    <property type="entry name" value="PGBDSf"/>
</dbReference>
<dbReference type="Proteomes" id="UP000318017">
    <property type="component" value="Chromosome"/>
</dbReference>
<proteinExistence type="predicted"/>
<gene>
    <name evidence="2" type="ORF">Q31a_38670</name>
</gene>
<reference evidence="2 3" key="1">
    <citation type="submission" date="2019-02" db="EMBL/GenBank/DDBJ databases">
        <title>Deep-cultivation of Planctomycetes and their phenomic and genomic characterization uncovers novel biology.</title>
        <authorList>
            <person name="Wiegand S."/>
            <person name="Jogler M."/>
            <person name="Boedeker C."/>
            <person name="Pinto D."/>
            <person name="Vollmers J."/>
            <person name="Rivas-Marin E."/>
            <person name="Kohn T."/>
            <person name="Peeters S.H."/>
            <person name="Heuer A."/>
            <person name="Rast P."/>
            <person name="Oberbeckmann S."/>
            <person name="Bunk B."/>
            <person name="Jeske O."/>
            <person name="Meyerdierks A."/>
            <person name="Storesund J.E."/>
            <person name="Kallscheuer N."/>
            <person name="Luecker S."/>
            <person name="Lage O.M."/>
            <person name="Pohl T."/>
            <person name="Merkel B.J."/>
            <person name="Hornburger P."/>
            <person name="Mueller R.-W."/>
            <person name="Bruemmer F."/>
            <person name="Labrenz M."/>
            <person name="Spormann A.M."/>
            <person name="Op den Camp H."/>
            <person name="Overmann J."/>
            <person name="Amann R."/>
            <person name="Jetten M.S.M."/>
            <person name="Mascher T."/>
            <person name="Medema M.H."/>
            <person name="Devos D.P."/>
            <person name="Kaster A.-K."/>
            <person name="Ovreas L."/>
            <person name="Rohde M."/>
            <person name="Galperin M.Y."/>
            <person name="Jogler C."/>
        </authorList>
    </citation>
    <scope>NUCLEOTIDE SEQUENCE [LARGE SCALE GENOMIC DNA]</scope>
    <source>
        <strain evidence="2 3">Q31a</strain>
    </source>
</reference>
<organism evidence="2 3">
    <name type="scientific">Aureliella helgolandensis</name>
    <dbReference type="NCBI Taxonomy" id="2527968"/>
    <lineage>
        <taxon>Bacteria</taxon>
        <taxon>Pseudomonadati</taxon>
        <taxon>Planctomycetota</taxon>
        <taxon>Planctomycetia</taxon>
        <taxon>Pirellulales</taxon>
        <taxon>Pirellulaceae</taxon>
        <taxon>Aureliella</taxon>
    </lineage>
</organism>
<dbReference type="Gene3D" id="1.10.101.10">
    <property type="entry name" value="PGBD-like superfamily/PGBD"/>
    <property type="match status" value="1"/>
</dbReference>
<keyword evidence="3" id="KW-1185">Reference proteome</keyword>
<dbReference type="KEGG" id="ahel:Q31a_38670"/>